<dbReference type="EMBL" id="CAJOBA010103528">
    <property type="protein sequence ID" value="CAF4528768.1"/>
    <property type="molecule type" value="Genomic_DNA"/>
</dbReference>
<dbReference type="Gene3D" id="1.20.1110.10">
    <property type="entry name" value="Calcium-transporting ATPase, transmembrane domain"/>
    <property type="match status" value="1"/>
</dbReference>
<feature type="transmembrane region" description="Helical" evidence="3">
    <location>
        <begin position="32"/>
        <end position="48"/>
    </location>
</feature>
<accession>A0A8S2GAZ0</accession>
<reference evidence="5" key="1">
    <citation type="submission" date="2021-02" db="EMBL/GenBank/DDBJ databases">
        <authorList>
            <person name="Nowell W R."/>
        </authorList>
    </citation>
    <scope>NUCLEOTIDE SEQUENCE</scope>
</reference>
<dbReference type="AlphaFoldDB" id="A0A8S2GAZ0"/>
<keyword evidence="3" id="KW-0812">Transmembrane</keyword>
<protein>
    <recommendedName>
        <fullName evidence="4">Cation-transporting P-type ATPase C-terminal domain-containing protein</fullName>
    </recommendedName>
</protein>
<dbReference type="InterPro" id="IPR006068">
    <property type="entry name" value="ATPase_P-typ_cation-transptr_C"/>
</dbReference>
<comment type="caution">
    <text evidence="5">The sequence shown here is derived from an EMBL/GenBank/DDBJ whole genome shotgun (WGS) entry which is preliminary data.</text>
</comment>
<dbReference type="PANTHER" id="PTHR43294:SF21">
    <property type="entry name" value="CATION TRANSPORTING ATPASE"/>
    <property type="match status" value="1"/>
</dbReference>
<feature type="domain" description="Cation-transporting P-type ATPase C-terminal" evidence="4">
    <location>
        <begin position="24"/>
        <end position="124"/>
    </location>
</feature>
<feature type="transmembrane region" description="Helical" evidence="3">
    <location>
        <begin position="102"/>
        <end position="118"/>
    </location>
</feature>
<dbReference type="Proteomes" id="UP000682733">
    <property type="component" value="Unassembled WGS sequence"/>
</dbReference>
<evidence type="ECO:0000256" key="3">
    <source>
        <dbReference type="SAM" id="Phobius"/>
    </source>
</evidence>
<evidence type="ECO:0000313" key="6">
    <source>
        <dbReference type="EMBL" id="CAF4528768.1"/>
    </source>
</evidence>
<dbReference type="GO" id="GO:0005886">
    <property type="term" value="C:plasma membrane"/>
    <property type="evidence" value="ECO:0007669"/>
    <property type="project" value="UniProtKB-SubCell"/>
</dbReference>
<dbReference type="GO" id="GO:1902600">
    <property type="term" value="P:proton transmembrane transport"/>
    <property type="evidence" value="ECO:0007669"/>
    <property type="project" value="TreeGrafter"/>
</dbReference>
<evidence type="ECO:0000256" key="2">
    <source>
        <dbReference type="ARBA" id="ARBA00022475"/>
    </source>
</evidence>
<evidence type="ECO:0000313" key="5">
    <source>
        <dbReference type="EMBL" id="CAF1664891.1"/>
    </source>
</evidence>
<dbReference type="Pfam" id="PF00689">
    <property type="entry name" value="Cation_ATPase_C"/>
    <property type="match status" value="1"/>
</dbReference>
<dbReference type="GO" id="GO:0030007">
    <property type="term" value="P:intracellular potassium ion homeostasis"/>
    <property type="evidence" value="ECO:0007669"/>
    <property type="project" value="TreeGrafter"/>
</dbReference>
<keyword evidence="3" id="KW-0472">Membrane</keyword>
<comment type="subcellular location">
    <subcellularLocation>
        <location evidence="1">Cell membrane</location>
        <topology evidence="1">Multi-pass membrane protein</topology>
    </subcellularLocation>
</comment>
<organism evidence="5 7">
    <name type="scientific">Didymodactylos carnosus</name>
    <dbReference type="NCBI Taxonomy" id="1234261"/>
    <lineage>
        <taxon>Eukaryota</taxon>
        <taxon>Metazoa</taxon>
        <taxon>Spiralia</taxon>
        <taxon>Gnathifera</taxon>
        <taxon>Rotifera</taxon>
        <taxon>Eurotatoria</taxon>
        <taxon>Bdelloidea</taxon>
        <taxon>Philodinida</taxon>
        <taxon>Philodinidae</taxon>
        <taxon>Didymodactylos</taxon>
    </lineage>
</organism>
<keyword evidence="3" id="KW-1133">Transmembrane helix</keyword>
<dbReference type="EMBL" id="CAJNOK010071816">
    <property type="protein sequence ID" value="CAF1664891.1"/>
    <property type="molecule type" value="Genomic_DNA"/>
</dbReference>
<evidence type="ECO:0000313" key="7">
    <source>
        <dbReference type="Proteomes" id="UP000677228"/>
    </source>
</evidence>
<dbReference type="SUPFAM" id="SSF81665">
    <property type="entry name" value="Calcium ATPase, transmembrane domain M"/>
    <property type="match status" value="1"/>
</dbReference>
<feature type="non-terminal residue" evidence="5">
    <location>
        <position position="1"/>
    </location>
</feature>
<dbReference type="PANTHER" id="PTHR43294">
    <property type="entry name" value="SODIUM/POTASSIUM-TRANSPORTING ATPASE SUBUNIT ALPHA"/>
    <property type="match status" value="1"/>
</dbReference>
<dbReference type="InterPro" id="IPR023298">
    <property type="entry name" value="ATPase_P-typ_TM_dom_sf"/>
</dbReference>
<sequence length="139" mass="16293">LSSIFFKYETFESLQLHKTKDELTKINQTGQCIYYVALCIMQLFNLLTTRTRYASFFSHNPFYGKGQNLWILLSMLLSIGTCILITQVPWSQKIFKTEQVPLIYVLPALAFGTGLFLLDELRKLYIRRNPKCLLERIAW</sequence>
<name>A0A8S2GAZ0_9BILA</name>
<dbReference type="Proteomes" id="UP000677228">
    <property type="component" value="Unassembled WGS sequence"/>
</dbReference>
<dbReference type="GO" id="GO:0006883">
    <property type="term" value="P:intracellular sodium ion homeostasis"/>
    <property type="evidence" value="ECO:0007669"/>
    <property type="project" value="TreeGrafter"/>
</dbReference>
<dbReference type="InterPro" id="IPR050510">
    <property type="entry name" value="Cation_transp_ATPase_P-type"/>
</dbReference>
<keyword evidence="2" id="KW-1003">Cell membrane</keyword>
<gene>
    <name evidence="5" type="ORF">OVA965_LOCUS45459</name>
    <name evidence="6" type="ORF">TMI583_LOCUS48977</name>
</gene>
<evidence type="ECO:0000256" key="1">
    <source>
        <dbReference type="ARBA" id="ARBA00004651"/>
    </source>
</evidence>
<proteinExistence type="predicted"/>
<feature type="transmembrane region" description="Helical" evidence="3">
    <location>
        <begin position="69"/>
        <end position="90"/>
    </location>
</feature>
<dbReference type="GO" id="GO:0036376">
    <property type="term" value="P:sodium ion export across plasma membrane"/>
    <property type="evidence" value="ECO:0007669"/>
    <property type="project" value="TreeGrafter"/>
</dbReference>
<dbReference type="GO" id="GO:0005391">
    <property type="term" value="F:P-type sodium:potassium-exchanging transporter activity"/>
    <property type="evidence" value="ECO:0007669"/>
    <property type="project" value="TreeGrafter"/>
</dbReference>
<dbReference type="GO" id="GO:1990573">
    <property type="term" value="P:potassium ion import across plasma membrane"/>
    <property type="evidence" value="ECO:0007669"/>
    <property type="project" value="TreeGrafter"/>
</dbReference>
<evidence type="ECO:0000259" key="4">
    <source>
        <dbReference type="Pfam" id="PF00689"/>
    </source>
</evidence>